<accession>A0A077ZZJ1</accession>
<evidence type="ECO:0000313" key="1">
    <source>
        <dbReference type="EMBL" id="CDW75336.1"/>
    </source>
</evidence>
<dbReference type="Proteomes" id="UP000039865">
    <property type="component" value="Unassembled WGS sequence"/>
</dbReference>
<reference evidence="1 2" key="1">
    <citation type="submission" date="2014-06" db="EMBL/GenBank/DDBJ databases">
        <authorList>
            <person name="Swart Estienne"/>
        </authorList>
    </citation>
    <scope>NUCLEOTIDE SEQUENCE [LARGE SCALE GENOMIC DNA]</scope>
    <source>
        <strain evidence="1 2">130c</strain>
    </source>
</reference>
<proteinExistence type="predicted"/>
<dbReference type="EMBL" id="CCKQ01004185">
    <property type="protein sequence ID" value="CDW75336.1"/>
    <property type="molecule type" value="Genomic_DNA"/>
</dbReference>
<dbReference type="AlphaFoldDB" id="A0A077ZZJ1"/>
<name>A0A077ZZJ1_STYLE</name>
<gene>
    <name evidence="1" type="primary">Contig11487.g12292</name>
    <name evidence="1" type="ORF">STYLEM_4323</name>
</gene>
<keyword evidence="2" id="KW-1185">Reference proteome</keyword>
<dbReference type="InParanoid" id="A0A077ZZJ1"/>
<protein>
    <submittedName>
        <fullName evidence="1">Uncharacterized protein</fullName>
    </submittedName>
</protein>
<organism evidence="1 2">
    <name type="scientific">Stylonychia lemnae</name>
    <name type="common">Ciliate</name>
    <dbReference type="NCBI Taxonomy" id="5949"/>
    <lineage>
        <taxon>Eukaryota</taxon>
        <taxon>Sar</taxon>
        <taxon>Alveolata</taxon>
        <taxon>Ciliophora</taxon>
        <taxon>Intramacronucleata</taxon>
        <taxon>Spirotrichea</taxon>
        <taxon>Stichotrichia</taxon>
        <taxon>Sporadotrichida</taxon>
        <taxon>Oxytrichidae</taxon>
        <taxon>Stylonychinae</taxon>
        <taxon>Stylonychia</taxon>
    </lineage>
</organism>
<evidence type="ECO:0000313" key="2">
    <source>
        <dbReference type="Proteomes" id="UP000039865"/>
    </source>
</evidence>
<sequence length="1129" mass="133363">MTQLGHKRSKCLGLNFLFRSISLNFPDVLCVWLLVYLHLVNIRNTNEKSKTRNNGLKFVMPMSLATSYTNVKSVELQYIHNAMEINFSFQEQMRTSLTWKRQYGLVKIAKLRTKMIINNVRSVIRHMRQKNCLKMLLYQAKECTYSAPCGQMTLLPKIFAMASRQNATSKTVGYTFIRFVERILTYTLKYWNSGGLYVQNAQISKDISSPKIVNPKFTFETNASKVSTDQDPRLMKNISKQSTQHQKQVNPSSFIHQSVGHLNKQKSTMLQTMQTEKINQIETPILTKMQSQKTVTPHYKTHVSQAKKLNSKELRKQIENEAFHEEFMRFSLQNNQNEDSTSKHFTSSQLDFTDKRRFSNHKNFNSVSNFEAWTPGQIQKHIQEITINVMKEENDHLAFVDNLNHFKDQQKALDSNFDLIKQAFLKFSSHSIGIKVRDKMYDVYSRVTSLYQEHIKTYKQQKNEQTKYDEAQDMLNQVGELIRILVRLFIGENKIHIAQMLEKLFKMFVGFFDQMQNIIKAKLKQKLLLINKQELLIDNLKDIEEEIQFIQQNAAIKNIYEEIESNTKKLEKFLGNKREFRKQVSVEVQTDNNNGTRHQQILQAQRDLVSVNAIELISTASMINGNLLLQYWKVRAKSMSEDYFVDQFVNLVANKLNSDIHSDHLIPLNFSQYVVKKYLQALKDPHLTAIELTNLIKTAVQINDSLQDEQLYYHLSKSLSQIYMFLMNILYQRRKTFEKDKDYMLKMAYEIACAAPECQNYILILFGELFSKQNNQFEEGNIEKLMKFMKQYWIEPQLDTGDGYNYQKQTLQKIKHRIVKKFFSFLLTLSESDNTRPLNLFDHFEVFNTIEREKKDIGQYLQKSSFRDFKQPHEQLKKIKIEERAQQILCYLHLHDKNFVKNFHFRFKEKDDYFGAAEIEQIITSVYQDLLCKHDIKVVSQFFRLKYGDSMNIIQFDMEYERAIELISYKHYSPILCLNALAMALFNFSSYQIRTLEKEFIKAKTEYDHILDSKRVKGNFYEPINFQLYTRITYTINPTLAEEDVARTFAHSVGMVHSKEIIQHEGETDDDFQERKDNYDKMIFRKYLEIIIDNGLVMQNLLEINRVEDKKQMFGTKNLKLSKMKGRQR</sequence>